<reference evidence="16" key="1">
    <citation type="journal article" date="2013" name="Nature">
        <title>Pan genome of the phytoplankton Emiliania underpins its global distribution.</title>
        <authorList>
            <person name="Read B.A."/>
            <person name="Kegel J."/>
            <person name="Klute M.J."/>
            <person name="Kuo A."/>
            <person name="Lefebvre S.C."/>
            <person name="Maumus F."/>
            <person name="Mayer C."/>
            <person name="Miller J."/>
            <person name="Monier A."/>
            <person name="Salamov A."/>
            <person name="Young J."/>
            <person name="Aguilar M."/>
            <person name="Claverie J.M."/>
            <person name="Frickenhaus S."/>
            <person name="Gonzalez K."/>
            <person name="Herman E.K."/>
            <person name="Lin Y.C."/>
            <person name="Napier J."/>
            <person name="Ogata H."/>
            <person name="Sarno A.F."/>
            <person name="Shmutz J."/>
            <person name="Schroeder D."/>
            <person name="de Vargas C."/>
            <person name="Verret F."/>
            <person name="von Dassow P."/>
            <person name="Valentin K."/>
            <person name="Van de Peer Y."/>
            <person name="Wheeler G."/>
            <person name="Dacks J.B."/>
            <person name="Delwiche C.F."/>
            <person name="Dyhrman S.T."/>
            <person name="Glockner G."/>
            <person name="John U."/>
            <person name="Richards T."/>
            <person name="Worden A.Z."/>
            <person name="Zhang X."/>
            <person name="Grigoriev I.V."/>
            <person name="Allen A.E."/>
            <person name="Bidle K."/>
            <person name="Borodovsky M."/>
            <person name="Bowler C."/>
            <person name="Brownlee C."/>
            <person name="Cock J.M."/>
            <person name="Elias M."/>
            <person name="Gladyshev V.N."/>
            <person name="Groth M."/>
            <person name="Guda C."/>
            <person name="Hadaegh A."/>
            <person name="Iglesias-Rodriguez M.D."/>
            <person name="Jenkins J."/>
            <person name="Jones B.M."/>
            <person name="Lawson T."/>
            <person name="Leese F."/>
            <person name="Lindquist E."/>
            <person name="Lobanov A."/>
            <person name="Lomsadze A."/>
            <person name="Malik S.B."/>
            <person name="Marsh M.E."/>
            <person name="Mackinder L."/>
            <person name="Mock T."/>
            <person name="Mueller-Roeber B."/>
            <person name="Pagarete A."/>
            <person name="Parker M."/>
            <person name="Probert I."/>
            <person name="Quesneville H."/>
            <person name="Raines C."/>
            <person name="Rensing S.A."/>
            <person name="Riano-Pachon D.M."/>
            <person name="Richier S."/>
            <person name="Rokitta S."/>
            <person name="Shiraiwa Y."/>
            <person name="Soanes D.M."/>
            <person name="van der Giezen M."/>
            <person name="Wahlund T.M."/>
            <person name="Williams B."/>
            <person name="Wilson W."/>
            <person name="Wolfe G."/>
            <person name="Wurch L.L."/>
        </authorList>
    </citation>
    <scope>NUCLEOTIDE SEQUENCE</scope>
</reference>
<feature type="compositionally biased region" description="Pro residues" evidence="14">
    <location>
        <begin position="422"/>
        <end position="431"/>
    </location>
</feature>
<dbReference type="Gene3D" id="3.40.50.620">
    <property type="entry name" value="HUPs"/>
    <property type="match status" value="1"/>
</dbReference>
<comment type="catalytic activity">
    <reaction evidence="13">
        <text>(6R)-5,10-methylene-5,6,7,8-tetrahydrofolate + 3-methyl-2-oxobutanoate + H2O = 2-dehydropantoate + (6S)-5,6,7,8-tetrahydrofolate</text>
        <dbReference type="Rhea" id="RHEA:11824"/>
        <dbReference type="ChEBI" id="CHEBI:11561"/>
        <dbReference type="ChEBI" id="CHEBI:11851"/>
        <dbReference type="ChEBI" id="CHEBI:15377"/>
        <dbReference type="ChEBI" id="CHEBI:15636"/>
        <dbReference type="ChEBI" id="CHEBI:57453"/>
        <dbReference type="EC" id="2.1.2.11"/>
    </reaction>
</comment>
<dbReference type="GO" id="GO:0015940">
    <property type="term" value="P:pantothenate biosynthetic process"/>
    <property type="evidence" value="ECO:0007669"/>
    <property type="project" value="UniProtKB-KW"/>
</dbReference>
<protein>
    <recommendedName>
        <fullName evidence="7">Pantoate--beta-alanine ligase</fullName>
        <ecNumber evidence="6">2.1.2.11</ecNumber>
        <ecNumber evidence="5">6.3.2.1</ecNumber>
    </recommendedName>
    <alternativeName>
        <fullName evidence="11">Pantoate-activating enzyme</fullName>
    </alternativeName>
    <alternativeName>
        <fullName evidence="10">Pantothenate synthetase</fullName>
    </alternativeName>
</protein>
<dbReference type="EC" id="6.3.2.1" evidence="5"/>
<dbReference type="Pfam" id="PF02569">
    <property type="entry name" value="Pantoate_ligase"/>
    <property type="match status" value="1"/>
</dbReference>
<dbReference type="Gene3D" id="3.30.1300.10">
    <property type="entry name" value="Pantoate-beta-alanine ligase, C-terminal domain"/>
    <property type="match status" value="1"/>
</dbReference>
<dbReference type="GO" id="GO:0005739">
    <property type="term" value="C:mitochondrion"/>
    <property type="evidence" value="ECO:0007669"/>
    <property type="project" value="TreeGrafter"/>
</dbReference>
<dbReference type="Pfam" id="PF02548">
    <property type="entry name" value="Pantoate_transf"/>
    <property type="match status" value="1"/>
</dbReference>
<dbReference type="EC" id="2.1.2.11" evidence="6"/>
<dbReference type="SUPFAM" id="SSF51621">
    <property type="entry name" value="Phosphoenolpyruvate/pyruvate domain"/>
    <property type="match status" value="1"/>
</dbReference>
<dbReference type="NCBIfam" id="NF001452">
    <property type="entry name" value="PRK00311.1"/>
    <property type="match status" value="1"/>
</dbReference>
<dbReference type="SUPFAM" id="SSF52374">
    <property type="entry name" value="Nucleotidylyl transferase"/>
    <property type="match status" value="1"/>
</dbReference>
<dbReference type="PANTHER" id="PTHR20881:SF0">
    <property type="entry name" value="3-METHYL-2-OXOBUTANOATE HYDROXYMETHYLTRANSFERASE"/>
    <property type="match status" value="1"/>
</dbReference>
<dbReference type="HOGENOM" id="CLU_373609_0_0_1"/>
<dbReference type="eggNOG" id="KOG3042">
    <property type="taxonomic scope" value="Eukaryota"/>
</dbReference>
<keyword evidence="16" id="KW-1185">Reference proteome</keyword>
<dbReference type="KEGG" id="ehx:EMIHUDRAFT_439738"/>
<accession>A0A0D3KWK2</accession>
<reference evidence="15" key="2">
    <citation type="submission" date="2024-10" db="UniProtKB">
        <authorList>
            <consortium name="EnsemblProtists"/>
        </authorList>
    </citation>
    <scope>IDENTIFICATION</scope>
</reference>
<dbReference type="RefSeq" id="XP_005792566.1">
    <property type="nucleotide sequence ID" value="XM_005792509.1"/>
</dbReference>
<evidence type="ECO:0000256" key="5">
    <source>
        <dbReference type="ARBA" id="ARBA00012219"/>
    </source>
</evidence>
<organism evidence="15 16">
    <name type="scientific">Emiliania huxleyi (strain CCMP1516)</name>
    <dbReference type="NCBI Taxonomy" id="280463"/>
    <lineage>
        <taxon>Eukaryota</taxon>
        <taxon>Haptista</taxon>
        <taxon>Haptophyta</taxon>
        <taxon>Prymnesiophyceae</taxon>
        <taxon>Isochrysidales</taxon>
        <taxon>Noelaerhabdaceae</taxon>
        <taxon>Emiliania</taxon>
    </lineage>
</organism>
<dbReference type="STRING" id="2903.R1DYD1"/>
<evidence type="ECO:0000256" key="6">
    <source>
        <dbReference type="ARBA" id="ARBA00012618"/>
    </source>
</evidence>
<dbReference type="InterPro" id="IPR042176">
    <property type="entry name" value="Pantoate_ligase_C"/>
</dbReference>
<dbReference type="HAMAP" id="MF_00158">
    <property type="entry name" value="PanC"/>
    <property type="match status" value="1"/>
</dbReference>
<comment type="similarity">
    <text evidence="3">Belongs to the PanB family.</text>
</comment>
<evidence type="ECO:0000256" key="10">
    <source>
        <dbReference type="ARBA" id="ARBA00029902"/>
    </source>
</evidence>
<dbReference type="CDD" id="cd06557">
    <property type="entry name" value="KPHMT-like"/>
    <property type="match status" value="1"/>
</dbReference>
<dbReference type="OMA" id="CVVIARM"/>
<dbReference type="HAMAP" id="MF_00156">
    <property type="entry name" value="PanB"/>
    <property type="match status" value="1"/>
</dbReference>
<evidence type="ECO:0000256" key="7">
    <source>
        <dbReference type="ARBA" id="ARBA00015647"/>
    </source>
</evidence>
<comment type="similarity">
    <text evidence="4">Belongs to the pantothenate synthetase family.</text>
</comment>
<evidence type="ECO:0000256" key="8">
    <source>
        <dbReference type="ARBA" id="ARBA00022655"/>
    </source>
</evidence>
<evidence type="ECO:0000256" key="1">
    <source>
        <dbReference type="ARBA" id="ARBA00004990"/>
    </source>
</evidence>
<dbReference type="UniPathway" id="UPA00028">
    <property type="reaction ID" value="UER00003"/>
</dbReference>
<dbReference type="InterPro" id="IPR003700">
    <property type="entry name" value="Pantoate_hydroxy_MeTrfase"/>
</dbReference>
<dbReference type="NCBIfam" id="TIGR00018">
    <property type="entry name" value="panC"/>
    <property type="match status" value="1"/>
</dbReference>
<keyword evidence="8" id="KW-0566">Pantothenate biosynthesis</keyword>
<keyword evidence="9" id="KW-0808">Transferase</keyword>
<dbReference type="GO" id="GO:0000287">
    <property type="term" value="F:magnesium ion binding"/>
    <property type="evidence" value="ECO:0007669"/>
    <property type="project" value="TreeGrafter"/>
</dbReference>
<dbReference type="Proteomes" id="UP000013827">
    <property type="component" value="Unassembled WGS sequence"/>
</dbReference>
<evidence type="ECO:0000256" key="12">
    <source>
        <dbReference type="ARBA" id="ARBA00048258"/>
    </source>
</evidence>
<dbReference type="GO" id="GO:0004592">
    <property type="term" value="F:pantoate-beta-alanine ligase activity"/>
    <property type="evidence" value="ECO:0007669"/>
    <property type="project" value="UniProtKB-EC"/>
</dbReference>
<dbReference type="EnsemblProtists" id="EOD40137">
    <property type="protein sequence ID" value="EOD40137"/>
    <property type="gene ID" value="EMIHUDRAFT_439738"/>
</dbReference>
<evidence type="ECO:0000313" key="15">
    <source>
        <dbReference type="EnsemblProtists" id="EOD40137"/>
    </source>
</evidence>
<dbReference type="InterPro" id="IPR040442">
    <property type="entry name" value="Pyrv_kinase-like_dom_sf"/>
</dbReference>
<dbReference type="InterPro" id="IPR003721">
    <property type="entry name" value="Pantoate_ligase"/>
</dbReference>
<dbReference type="Gene3D" id="3.20.20.60">
    <property type="entry name" value="Phosphoenolpyruvate-binding domains"/>
    <property type="match status" value="1"/>
</dbReference>
<comment type="pathway">
    <text evidence="1">Cofactor biosynthesis; (R)-pantothenate biosynthesis; (R)-pantothenate from (R)-pantoate and beta-alanine: step 1/1.</text>
</comment>
<proteinExistence type="inferred from homology"/>
<dbReference type="eggNOG" id="KOG2949">
    <property type="taxonomic scope" value="Eukaryota"/>
</dbReference>
<dbReference type="NCBIfam" id="TIGR00222">
    <property type="entry name" value="panB"/>
    <property type="match status" value="1"/>
</dbReference>
<dbReference type="AlphaFoldDB" id="A0A0D3KWK2"/>
<evidence type="ECO:0000256" key="11">
    <source>
        <dbReference type="ARBA" id="ARBA00032806"/>
    </source>
</evidence>
<dbReference type="PaxDb" id="2903-EOD40137"/>
<evidence type="ECO:0000256" key="13">
    <source>
        <dbReference type="ARBA" id="ARBA00049172"/>
    </source>
</evidence>
<dbReference type="InterPro" id="IPR014729">
    <property type="entry name" value="Rossmann-like_a/b/a_fold"/>
</dbReference>
<feature type="region of interest" description="Disordered" evidence="14">
    <location>
        <begin position="418"/>
        <end position="458"/>
    </location>
</feature>
<dbReference type="GeneID" id="17285408"/>
<dbReference type="FunFam" id="3.20.20.60:FF:000003">
    <property type="entry name" value="3-methyl-2-oxobutanoate hydroxymethyltransferase"/>
    <property type="match status" value="1"/>
</dbReference>
<sequence length="744" mass="78649">MVFVAVLRRTAGGCGLKVPRRTSADLFMRDAHLKCVSTYLKPFPPHLTQFICFGSSSLVQRRRLSALPAAAAGAAPAVDAWAERAAARDLSAAELQVQLDLQAQQQSEEEGKAAAATTAVEEEEVPLYGGGAAPHVAPAAPPPAKKVGLHALRRMYESGEPLSVLTAYDYPSARLADGAGADVLLVGDSLGMVVLGQDDTTEVTVSQMVHHCQAAARGTRRALLVADLPFGAYLTPQAAASNGVRLVKEGRADAVKLEGGVRAAEQVRAMVDAGLAVMGHVGFTPQSVAQLGGYRVQGRSAAEARSLLEDAEALQEAGCFAVVLEMVPAPVAALITSKLRVPTIGIGAGGGTSGQVQVFHDVLGLYDKLSPRFSHQFARLEGPMRAALGRYCAAVKRRSFPARRHSFGMSDAETRLLEAEFGPPPPPPAPPARASRARAPNGHASPAPLARPHEPQRGGLRLVRSIDEWRQLQRSGELAAARVGLVPTMGALHAGHLRLVEMAREASDVVVASVFVNPKQFNKADDLARYPRTLEEDAAKLAAAGVDLLFAPSAGEMYPEEEGSPQPFVDVSGFDLLPEARHRPGHFRGVATVVTKLLNILQPSTVYFGQKDGLQCVLARRLVAGLNFDTEVVVGDTVREPDGLAMSSRNVHLSQEEREAAPLVYTALLKLTEAHKAGERSPAALRACAAAVIASEPRMALEYVSLAAADDGRELEKLGGAGAVMASIAVQLGETRLIDNVLLP</sequence>
<evidence type="ECO:0000256" key="14">
    <source>
        <dbReference type="SAM" id="MobiDB-lite"/>
    </source>
</evidence>
<comment type="catalytic activity">
    <reaction evidence="12">
        <text>(R)-pantoate + beta-alanine + ATP = (R)-pantothenate + AMP + diphosphate + H(+)</text>
        <dbReference type="Rhea" id="RHEA:10912"/>
        <dbReference type="ChEBI" id="CHEBI:15378"/>
        <dbReference type="ChEBI" id="CHEBI:15980"/>
        <dbReference type="ChEBI" id="CHEBI:29032"/>
        <dbReference type="ChEBI" id="CHEBI:30616"/>
        <dbReference type="ChEBI" id="CHEBI:33019"/>
        <dbReference type="ChEBI" id="CHEBI:57966"/>
        <dbReference type="ChEBI" id="CHEBI:456215"/>
        <dbReference type="EC" id="6.3.2.1"/>
    </reaction>
</comment>
<evidence type="ECO:0000256" key="2">
    <source>
        <dbReference type="ARBA" id="ARBA00005033"/>
    </source>
</evidence>
<dbReference type="PANTHER" id="PTHR20881">
    <property type="entry name" value="3-METHYL-2-OXOBUTANOATE HYDROXYMETHYLTRANSFERASE"/>
    <property type="match status" value="1"/>
</dbReference>
<comment type="pathway">
    <text evidence="2">Cofactor biosynthesis; (R)-pantothenate biosynthesis; (R)-pantoate from 3-methyl-2-oxobutanoate: step 1/2.</text>
</comment>
<evidence type="ECO:0000256" key="9">
    <source>
        <dbReference type="ARBA" id="ARBA00022679"/>
    </source>
</evidence>
<dbReference type="GO" id="GO:0003864">
    <property type="term" value="F:3-methyl-2-oxobutanoate hydroxymethyltransferase activity"/>
    <property type="evidence" value="ECO:0007669"/>
    <property type="project" value="UniProtKB-EC"/>
</dbReference>
<evidence type="ECO:0000313" key="16">
    <source>
        <dbReference type="Proteomes" id="UP000013827"/>
    </source>
</evidence>
<evidence type="ECO:0000256" key="3">
    <source>
        <dbReference type="ARBA" id="ARBA00008676"/>
    </source>
</evidence>
<name>A0A0D3KWK2_EMIH1</name>
<evidence type="ECO:0000256" key="4">
    <source>
        <dbReference type="ARBA" id="ARBA00009256"/>
    </source>
</evidence>
<dbReference type="CDD" id="cd00560">
    <property type="entry name" value="PanC"/>
    <property type="match status" value="1"/>
</dbReference>
<dbReference type="InterPro" id="IPR015813">
    <property type="entry name" value="Pyrv/PenolPyrv_kinase-like_dom"/>
</dbReference>